<proteinExistence type="predicted"/>
<dbReference type="AlphaFoldDB" id="A0A815MEK5"/>
<feature type="compositionally biased region" description="Polar residues" evidence="1">
    <location>
        <begin position="70"/>
        <end position="81"/>
    </location>
</feature>
<feature type="region of interest" description="Disordered" evidence="1">
    <location>
        <begin position="151"/>
        <end position="177"/>
    </location>
</feature>
<sequence>MPSRKKDSQKKPIIKRLLDGILPNRKSTNDTTGNVTDDDTLLDSSDTLGIRSSSALKRHEELPKDRGTSPDPTLTGETSSRQGEEGETPLVTANTQFFYSPMYRRYFGLTPPNPRLCNPRLLEDYIDWYINVYMEKDFPWEWMNVGNARQRVEQDEQEAREEAERFASTSTTPTQRN</sequence>
<gene>
    <name evidence="2" type="ORF">JYZ213_LOCUS39033</name>
</gene>
<evidence type="ECO:0000313" key="3">
    <source>
        <dbReference type="Proteomes" id="UP000663845"/>
    </source>
</evidence>
<feature type="region of interest" description="Disordered" evidence="1">
    <location>
        <begin position="1"/>
        <end position="93"/>
    </location>
</feature>
<evidence type="ECO:0000256" key="1">
    <source>
        <dbReference type="SAM" id="MobiDB-lite"/>
    </source>
</evidence>
<accession>A0A815MEK5</accession>
<feature type="compositionally biased region" description="Basic and acidic residues" evidence="1">
    <location>
        <begin position="57"/>
        <end position="68"/>
    </location>
</feature>
<reference evidence="2" key="1">
    <citation type="submission" date="2021-02" db="EMBL/GenBank/DDBJ databases">
        <authorList>
            <person name="Nowell W R."/>
        </authorList>
    </citation>
    <scope>NUCLEOTIDE SEQUENCE</scope>
</reference>
<feature type="compositionally biased region" description="Basic and acidic residues" evidence="1">
    <location>
        <begin position="1"/>
        <end position="10"/>
    </location>
</feature>
<protein>
    <submittedName>
        <fullName evidence="2">Uncharacterized protein</fullName>
    </submittedName>
</protein>
<organism evidence="2 3">
    <name type="scientific">Adineta steineri</name>
    <dbReference type="NCBI Taxonomy" id="433720"/>
    <lineage>
        <taxon>Eukaryota</taxon>
        <taxon>Metazoa</taxon>
        <taxon>Spiralia</taxon>
        <taxon>Gnathifera</taxon>
        <taxon>Rotifera</taxon>
        <taxon>Eurotatoria</taxon>
        <taxon>Bdelloidea</taxon>
        <taxon>Adinetida</taxon>
        <taxon>Adinetidae</taxon>
        <taxon>Adineta</taxon>
    </lineage>
</organism>
<dbReference type="EMBL" id="CAJNOG010001219">
    <property type="protein sequence ID" value="CAF1421874.1"/>
    <property type="molecule type" value="Genomic_DNA"/>
</dbReference>
<feature type="compositionally biased region" description="Polar residues" evidence="1">
    <location>
        <begin position="167"/>
        <end position="177"/>
    </location>
</feature>
<dbReference type="Proteomes" id="UP000663845">
    <property type="component" value="Unassembled WGS sequence"/>
</dbReference>
<evidence type="ECO:0000313" key="2">
    <source>
        <dbReference type="EMBL" id="CAF1421874.1"/>
    </source>
</evidence>
<name>A0A815MEK5_9BILA</name>
<comment type="caution">
    <text evidence="2">The sequence shown here is derived from an EMBL/GenBank/DDBJ whole genome shotgun (WGS) entry which is preliminary data.</text>
</comment>